<evidence type="ECO:0000256" key="1">
    <source>
        <dbReference type="SAM" id="Phobius"/>
    </source>
</evidence>
<keyword evidence="1" id="KW-0812">Transmembrane</keyword>
<name>A0A0Y9PYG3_PLABE</name>
<dbReference type="Pfam" id="PF06022">
    <property type="entry name" value="Cir_Bir_Yir"/>
    <property type="match status" value="1"/>
</dbReference>
<dbReference type="VEuPathDB" id="PlasmoDB:PBANKA_0944101"/>
<accession>A0A0Y9PYG3</accession>
<proteinExistence type="predicted"/>
<evidence type="ECO:0000313" key="2">
    <source>
        <dbReference type="EMBL" id="CXH19831.1"/>
    </source>
</evidence>
<dbReference type="InterPro" id="IPR006477">
    <property type="entry name" value="Yir_bir_cir"/>
</dbReference>
<sequence length="298" mass="34608">MNDTLCSNFVVLGYYLPDELNDTATFNFDDNSDFKKYCSSENCNTDLEKFSIGFLWLLEQCYSAFKNKSHDINSINAFFIHMLSWFGYKLNQITGQGSTKINDFYTNNIINSHKYDNFTNTAYKFTEIKDFMDERNYLMDINIEDMSKFYDAFKLLCNMYGNVAKNQTGGILLNNANDFVNKYTELNNKYNNEVAPHSQILSVLSTDYDNIKKKCNNIPSLLEKKIEQTTVIKSENNFEQTSAQTSRVTSSSPIGNKLFTFLSIFGAMAFFLGISYKYSLFGFRKRSRKQHLREKLKK</sequence>
<keyword evidence="1" id="KW-0472">Membrane</keyword>
<protein>
    <submittedName>
        <fullName evidence="2">BIR protein</fullName>
    </submittedName>
</protein>
<evidence type="ECO:0000313" key="3">
    <source>
        <dbReference type="Proteomes" id="UP000069549"/>
    </source>
</evidence>
<reference evidence="2 3" key="1">
    <citation type="submission" date="2016-02" db="EMBL/GenBank/DDBJ databases">
        <authorList>
            <consortium name="Pathogen Informatics"/>
        </authorList>
    </citation>
    <scope>NUCLEOTIDE SEQUENCE [LARGE SCALE GENOMIC DNA]</scope>
    <source>
        <strain evidence="2 3">K173</strain>
    </source>
</reference>
<feature type="transmembrane region" description="Helical" evidence="1">
    <location>
        <begin position="258"/>
        <end position="279"/>
    </location>
</feature>
<organism evidence="2 3">
    <name type="scientific">Plasmodium berghei</name>
    <dbReference type="NCBI Taxonomy" id="5821"/>
    <lineage>
        <taxon>Eukaryota</taxon>
        <taxon>Sar</taxon>
        <taxon>Alveolata</taxon>
        <taxon>Apicomplexa</taxon>
        <taxon>Aconoidasida</taxon>
        <taxon>Haemosporida</taxon>
        <taxon>Plasmodiidae</taxon>
        <taxon>Plasmodium</taxon>
        <taxon>Plasmodium (Vinckeia)</taxon>
    </lineage>
</organism>
<dbReference type="Proteomes" id="UP000069549">
    <property type="component" value="Unassembled WGS sequence"/>
</dbReference>
<dbReference type="NCBIfam" id="TIGR01590">
    <property type="entry name" value="yir-bir-cir_Pla"/>
    <property type="match status" value="1"/>
</dbReference>
<gene>
    <name evidence="2" type="ORF">PBK173_000495400</name>
</gene>
<dbReference type="AlphaFoldDB" id="A0A0Y9PYG3"/>
<dbReference type="EMBL" id="FFUQ01000458">
    <property type="protein sequence ID" value="CXH19831.1"/>
    <property type="molecule type" value="Genomic_DNA"/>
</dbReference>
<keyword evidence="1" id="KW-1133">Transmembrane helix</keyword>